<dbReference type="InterPro" id="IPR020084">
    <property type="entry name" value="NUDIX_hydrolase_CS"/>
</dbReference>
<evidence type="ECO:0000256" key="4">
    <source>
        <dbReference type="ARBA" id="ARBA00022842"/>
    </source>
</evidence>
<dbReference type="InterPro" id="IPR020476">
    <property type="entry name" value="Nudix_hydrolase"/>
</dbReference>
<keyword evidence="3 5" id="KW-0378">Hydrolase</keyword>
<dbReference type="SUPFAM" id="SSF55811">
    <property type="entry name" value="Nudix"/>
    <property type="match status" value="1"/>
</dbReference>
<dbReference type="Gene3D" id="3.90.79.10">
    <property type="entry name" value="Nucleoside Triphosphate Pyrophosphohydrolase"/>
    <property type="match status" value="1"/>
</dbReference>
<dbReference type="PANTHER" id="PTHR43046">
    <property type="entry name" value="GDP-MANNOSE MANNOSYL HYDROLASE"/>
    <property type="match status" value="1"/>
</dbReference>
<evidence type="ECO:0000256" key="5">
    <source>
        <dbReference type="RuleBase" id="RU003476"/>
    </source>
</evidence>
<accession>A0A8J3SMS5</accession>
<evidence type="ECO:0000256" key="3">
    <source>
        <dbReference type="ARBA" id="ARBA00022801"/>
    </source>
</evidence>
<reference evidence="7 8" key="1">
    <citation type="submission" date="2021-01" db="EMBL/GenBank/DDBJ databases">
        <title>Whole genome shotgun sequence of Planobispora siamensis NBRC 107568.</title>
        <authorList>
            <person name="Komaki H."/>
            <person name="Tamura T."/>
        </authorList>
    </citation>
    <scope>NUCLEOTIDE SEQUENCE [LARGE SCALE GENOMIC DNA]</scope>
    <source>
        <strain evidence="7 8">NBRC 107568</strain>
    </source>
</reference>
<comment type="similarity">
    <text evidence="2 5">Belongs to the Nudix hydrolase family.</text>
</comment>
<keyword evidence="4" id="KW-0460">Magnesium</keyword>
<dbReference type="PANTHER" id="PTHR43046:SF12">
    <property type="entry name" value="GDP-MANNOSE MANNOSYL HYDROLASE"/>
    <property type="match status" value="1"/>
</dbReference>
<feature type="domain" description="Nudix hydrolase" evidence="6">
    <location>
        <begin position="11"/>
        <end position="156"/>
    </location>
</feature>
<dbReference type="InterPro" id="IPR000086">
    <property type="entry name" value="NUDIX_hydrolase_dom"/>
</dbReference>
<keyword evidence="8" id="KW-1185">Reference proteome</keyword>
<dbReference type="AlphaFoldDB" id="A0A8J3SMS5"/>
<dbReference type="PROSITE" id="PS51462">
    <property type="entry name" value="NUDIX"/>
    <property type="match status" value="1"/>
</dbReference>
<organism evidence="7 8">
    <name type="scientific">Planobispora siamensis</name>
    <dbReference type="NCBI Taxonomy" id="936338"/>
    <lineage>
        <taxon>Bacteria</taxon>
        <taxon>Bacillati</taxon>
        <taxon>Actinomycetota</taxon>
        <taxon>Actinomycetes</taxon>
        <taxon>Streptosporangiales</taxon>
        <taxon>Streptosporangiaceae</taxon>
        <taxon>Planobispora</taxon>
    </lineage>
</organism>
<evidence type="ECO:0000313" key="7">
    <source>
        <dbReference type="EMBL" id="GIH97286.1"/>
    </source>
</evidence>
<comment type="cofactor">
    <cofactor evidence="1">
        <name>Mg(2+)</name>
        <dbReference type="ChEBI" id="CHEBI:18420"/>
    </cofactor>
</comment>
<dbReference type="Pfam" id="PF00293">
    <property type="entry name" value="NUDIX"/>
    <property type="match status" value="1"/>
</dbReference>
<dbReference type="Proteomes" id="UP000619788">
    <property type="component" value="Unassembled WGS sequence"/>
</dbReference>
<dbReference type="CDD" id="cd04685">
    <property type="entry name" value="NUDIX_Hydrolase"/>
    <property type="match status" value="1"/>
</dbReference>
<dbReference type="InterPro" id="IPR015797">
    <property type="entry name" value="NUDIX_hydrolase-like_dom_sf"/>
</dbReference>
<name>A0A8J3SMS5_9ACTN</name>
<evidence type="ECO:0000313" key="8">
    <source>
        <dbReference type="Proteomes" id="UP000619788"/>
    </source>
</evidence>
<dbReference type="PROSITE" id="PS00893">
    <property type="entry name" value="NUDIX_BOX"/>
    <property type="match status" value="1"/>
</dbReference>
<gene>
    <name evidence="7" type="ORF">Psi01_79160</name>
</gene>
<evidence type="ECO:0000259" key="6">
    <source>
        <dbReference type="PROSITE" id="PS51462"/>
    </source>
</evidence>
<sequence length="179" mass="20074">MSMLAVVPEAIHRPTARILLLDDDDRILLWRGLGPTENPEYAWFTPGGGVDPGETLTEAAARELREETGNTVSPEDFGPVVAVSSGYWRDRDGRLFRAEDSYFLLRLSEPVVDVSGMEDLEHSLLDTFRWWTLPELRTGGEFTIPVDLAALLERLLSDPPQEPIVLPWHRPEITPEIAG</sequence>
<dbReference type="PRINTS" id="PR00502">
    <property type="entry name" value="NUDIXFAMILY"/>
</dbReference>
<comment type="caution">
    <text evidence="7">The sequence shown here is derived from an EMBL/GenBank/DDBJ whole genome shotgun (WGS) entry which is preliminary data.</text>
</comment>
<proteinExistence type="inferred from homology"/>
<dbReference type="GO" id="GO:0016787">
    <property type="term" value="F:hydrolase activity"/>
    <property type="evidence" value="ECO:0007669"/>
    <property type="project" value="UniProtKB-KW"/>
</dbReference>
<protein>
    <submittedName>
        <fullName evidence="7">DNA mismatch repair protein MutT</fullName>
    </submittedName>
</protein>
<dbReference type="EMBL" id="BOOJ01000080">
    <property type="protein sequence ID" value="GIH97286.1"/>
    <property type="molecule type" value="Genomic_DNA"/>
</dbReference>
<evidence type="ECO:0000256" key="2">
    <source>
        <dbReference type="ARBA" id="ARBA00005582"/>
    </source>
</evidence>
<evidence type="ECO:0000256" key="1">
    <source>
        <dbReference type="ARBA" id="ARBA00001946"/>
    </source>
</evidence>